<gene>
    <name evidence="2" type="ORF">GCM10022215_27790</name>
</gene>
<protein>
    <recommendedName>
        <fullName evidence="4">Ig-like domain-containing protein</fullName>
    </recommendedName>
</protein>
<dbReference type="EMBL" id="BAAAZH010000020">
    <property type="protein sequence ID" value="GAA4122177.1"/>
    <property type="molecule type" value="Genomic_DNA"/>
</dbReference>
<keyword evidence="3" id="KW-1185">Reference proteome</keyword>
<evidence type="ECO:0000256" key="1">
    <source>
        <dbReference type="SAM" id="SignalP"/>
    </source>
</evidence>
<reference evidence="3" key="1">
    <citation type="journal article" date="2019" name="Int. J. Syst. Evol. Microbiol.">
        <title>The Global Catalogue of Microorganisms (GCM) 10K type strain sequencing project: providing services to taxonomists for standard genome sequencing and annotation.</title>
        <authorList>
            <consortium name="The Broad Institute Genomics Platform"/>
            <consortium name="The Broad Institute Genome Sequencing Center for Infectious Disease"/>
            <person name="Wu L."/>
            <person name="Ma J."/>
        </authorList>
    </citation>
    <scope>NUCLEOTIDE SEQUENCE [LARGE SCALE GENOMIC DNA]</scope>
    <source>
        <strain evidence="3">JCM 16703</strain>
    </source>
</reference>
<dbReference type="Proteomes" id="UP001501495">
    <property type="component" value="Unassembled WGS sequence"/>
</dbReference>
<sequence length="137" mass="13814">MPSRVSATAAALGTAALAATALVSVSAPATGAPTTAEWTCDQTNTTAPYTATVPTTISVRMIGGGKMVTVTSSAGTPTGQVAYNTTTPFTSSAWPATVTKDLNGNGYAVFGIGSRAYYGYDPTDESVWCASATTTKQ</sequence>
<name>A0ABP7XNR5_9ACTN</name>
<evidence type="ECO:0000313" key="3">
    <source>
        <dbReference type="Proteomes" id="UP001501495"/>
    </source>
</evidence>
<accession>A0ABP7XNR5</accession>
<comment type="caution">
    <text evidence="2">The sequence shown here is derived from an EMBL/GenBank/DDBJ whole genome shotgun (WGS) entry which is preliminary data.</text>
</comment>
<dbReference type="RefSeq" id="WP_344734047.1">
    <property type="nucleotide sequence ID" value="NZ_BAAAZH010000020.1"/>
</dbReference>
<proteinExistence type="predicted"/>
<feature type="signal peptide" evidence="1">
    <location>
        <begin position="1"/>
        <end position="31"/>
    </location>
</feature>
<keyword evidence="1" id="KW-0732">Signal</keyword>
<organism evidence="2 3">
    <name type="scientific">Nocardioides fonticola</name>
    <dbReference type="NCBI Taxonomy" id="450363"/>
    <lineage>
        <taxon>Bacteria</taxon>
        <taxon>Bacillati</taxon>
        <taxon>Actinomycetota</taxon>
        <taxon>Actinomycetes</taxon>
        <taxon>Propionibacteriales</taxon>
        <taxon>Nocardioidaceae</taxon>
        <taxon>Nocardioides</taxon>
    </lineage>
</organism>
<evidence type="ECO:0008006" key="4">
    <source>
        <dbReference type="Google" id="ProtNLM"/>
    </source>
</evidence>
<feature type="chain" id="PRO_5047284469" description="Ig-like domain-containing protein" evidence="1">
    <location>
        <begin position="32"/>
        <end position="137"/>
    </location>
</feature>
<evidence type="ECO:0000313" key="2">
    <source>
        <dbReference type="EMBL" id="GAA4122177.1"/>
    </source>
</evidence>